<proteinExistence type="predicted"/>
<dbReference type="AlphaFoldDB" id="A0A9D4FNJ7"/>
<reference evidence="2" key="2">
    <citation type="submission" date="2020-11" db="EMBL/GenBank/DDBJ databases">
        <authorList>
            <person name="McCartney M.A."/>
            <person name="Auch B."/>
            <person name="Kono T."/>
            <person name="Mallez S."/>
            <person name="Becker A."/>
            <person name="Gohl D.M."/>
            <person name="Silverstein K.A.T."/>
            <person name="Koren S."/>
            <person name="Bechman K.B."/>
            <person name="Herman A."/>
            <person name="Abrahante J.E."/>
            <person name="Garbe J."/>
        </authorList>
    </citation>
    <scope>NUCLEOTIDE SEQUENCE</scope>
    <source>
        <strain evidence="2">Duluth1</strain>
        <tissue evidence="2">Whole animal</tissue>
    </source>
</reference>
<reference evidence="2" key="1">
    <citation type="journal article" date="2019" name="bioRxiv">
        <title>The Genome of the Zebra Mussel, Dreissena polymorpha: A Resource for Invasive Species Research.</title>
        <authorList>
            <person name="McCartney M.A."/>
            <person name="Auch B."/>
            <person name="Kono T."/>
            <person name="Mallez S."/>
            <person name="Zhang Y."/>
            <person name="Obille A."/>
            <person name="Becker A."/>
            <person name="Abrahante J.E."/>
            <person name="Garbe J."/>
            <person name="Badalamenti J.P."/>
            <person name="Herman A."/>
            <person name="Mangelson H."/>
            <person name="Liachko I."/>
            <person name="Sullivan S."/>
            <person name="Sone E.D."/>
            <person name="Koren S."/>
            <person name="Silverstein K.A.T."/>
            <person name="Beckman K.B."/>
            <person name="Gohl D.M."/>
        </authorList>
    </citation>
    <scope>NUCLEOTIDE SEQUENCE</scope>
    <source>
        <strain evidence="2">Duluth1</strain>
        <tissue evidence="2">Whole animal</tissue>
    </source>
</reference>
<evidence type="ECO:0000256" key="1">
    <source>
        <dbReference type="SAM" id="SignalP"/>
    </source>
</evidence>
<comment type="caution">
    <text evidence="2">The sequence shown here is derived from an EMBL/GenBank/DDBJ whole genome shotgun (WGS) entry which is preliminary data.</text>
</comment>
<sequence length="80" mass="9293">MPSHRSHLKLFLTKVLVLILPCQTSTSQKMALLNNYKTLKSIKPLVQIKYPAEYTGMQYRNIPNPDSNLEKVHFRLKNPI</sequence>
<organism evidence="2 3">
    <name type="scientific">Dreissena polymorpha</name>
    <name type="common">Zebra mussel</name>
    <name type="synonym">Mytilus polymorpha</name>
    <dbReference type="NCBI Taxonomy" id="45954"/>
    <lineage>
        <taxon>Eukaryota</taxon>
        <taxon>Metazoa</taxon>
        <taxon>Spiralia</taxon>
        <taxon>Lophotrochozoa</taxon>
        <taxon>Mollusca</taxon>
        <taxon>Bivalvia</taxon>
        <taxon>Autobranchia</taxon>
        <taxon>Heteroconchia</taxon>
        <taxon>Euheterodonta</taxon>
        <taxon>Imparidentia</taxon>
        <taxon>Neoheterodontei</taxon>
        <taxon>Myida</taxon>
        <taxon>Dreissenoidea</taxon>
        <taxon>Dreissenidae</taxon>
        <taxon>Dreissena</taxon>
    </lineage>
</organism>
<keyword evidence="3" id="KW-1185">Reference proteome</keyword>
<name>A0A9D4FNJ7_DREPO</name>
<evidence type="ECO:0000313" key="3">
    <source>
        <dbReference type="Proteomes" id="UP000828390"/>
    </source>
</evidence>
<dbReference type="Proteomes" id="UP000828390">
    <property type="component" value="Unassembled WGS sequence"/>
</dbReference>
<gene>
    <name evidence="2" type="ORF">DPMN_153276</name>
</gene>
<protein>
    <submittedName>
        <fullName evidence="2">Uncharacterized protein</fullName>
    </submittedName>
</protein>
<evidence type="ECO:0000313" key="2">
    <source>
        <dbReference type="EMBL" id="KAH3799665.1"/>
    </source>
</evidence>
<dbReference type="EMBL" id="JAIWYP010000007">
    <property type="protein sequence ID" value="KAH3799665.1"/>
    <property type="molecule type" value="Genomic_DNA"/>
</dbReference>
<feature type="signal peptide" evidence="1">
    <location>
        <begin position="1"/>
        <end position="27"/>
    </location>
</feature>
<keyword evidence="1" id="KW-0732">Signal</keyword>
<feature type="chain" id="PRO_5039314285" evidence="1">
    <location>
        <begin position="28"/>
        <end position="80"/>
    </location>
</feature>
<accession>A0A9D4FNJ7</accession>